<keyword evidence="6" id="KW-1185">Reference proteome</keyword>
<dbReference type="CDD" id="cd04677">
    <property type="entry name" value="NUDIX_Hydrolase"/>
    <property type="match status" value="1"/>
</dbReference>
<organism evidence="5 6">
    <name type="scientific">Marinicrinis lubricantis</name>
    <dbReference type="NCBI Taxonomy" id="2086470"/>
    <lineage>
        <taxon>Bacteria</taxon>
        <taxon>Bacillati</taxon>
        <taxon>Bacillota</taxon>
        <taxon>Bacilli</taxon>
        <taxon>Bacillales</taxon>
        <taxon>Paenibacillaceae</taxon>
    </lineage>
</organism>
<comment type="similarity">
    <text evidence="3">Belongs to the Nudix hydrolase family.</text>
</comment>
<protein>
    <submittedName>
        <fullName evidence="5">NUDIX hydrolase</fullName>
    </submittedName>
</protein>
<dbReference type="PROSITE" id="PS00893">
    <property type="entry name" value="NUDIX_BOX"/>
    <property type="match status" value="1"/>
</dbReference>
<dbReference type="RefSeq" id="WP_379895210.1">
    <property type="nucleotide sequence ID" value="NZ_CBCSCT010000027.1"/>
</dbReference>
<dbReference type="PANTHER" id="PTHR43046">
    <property type="entry name" value="GDP-MANNOSE MANNOSYL HYDROLASE"/>
    <property type="match status" value="1"/>
</dbReference>
<dbReference type="Proteomes" id="UP001596250">
    <property type="component" value="Unassembled WGS sequence"/>
</dbReference>
<dbReference type="Gene3D" id="3.90.79.10">
    <property type="entry name" value="Nucleoside Triphosphate Pyrophosphohydrolase"/>
    <property type="match status" value="1"/>
</dbReference>
<dbReference type="PRINTS" id="PR00502">
    <property type="entry name" value="NUDIXFAMILY"/>
</dbReference>
<evidence type="ECO:0000256" key="1">
    <source>
        <dbReference type="ARBA" id="ARBA00001946"/>
    </source>
</evidence>
<dbReference type="InterPro" id="IPR020084">
    <property type="entry name" value="NUDIX_hydrolase_CS"/>
</dbReference>
<evidence type="ECO:0000256" key="2">
    <source>
        <dbReference type="ARBA" id="ARBA00022801"/>
    </source>
</evidence>
<evidence type="ECO:0000313" key="5">
    <source>
        <dbReference type="EMBL" id="MFC5987794.1"/>
    </source>
</evidence>
<dbReference type="InterPro" id="IPR020476">
    <property type="entry name" value="Nudix_hydrolase"/>
</dbReference>
<name>A0ABW1ISM9_9BACL</name>
<dbReference type="EMBL" id="JBHSQV010000170">
    <property type="protein sequence ID" value="MFC5987794.1"/>
    <property type="molecule type" value="Genomic_DNA"/>
</dbReference>
<dbReference type="SUPFAM" id="SSF55811">
    <property type="entry name" value="Nudix"/>
    <property type="match status" value="1"/>
</dbReference>
<dbReference type="GO" id="GO:0016787">
    <property type="term" value="F:hydrolase activity"/>
    <property type="evidence" value="ECO:0007669"/>
    <property type="project" value="UniProtKB-KW"/>
</dbReference>
<dbReference type="Pfam" id="PF00293">
    <property type="entry name" value="NUDIX"/>
    <property type="match status" value="1"/>
</dbReference>
<dbReference type="InterPro" id="IPR000086">
    <property type="entry name" value="NUDIX_hydrolase_dom"/>
</dbReference>
<feature type="domain" description="Nudix hydrolase" evidence="4">
    <location>
        <begin position="15"/>
        <end position="149"/>
    </location>
</feature>
<comment type="cofactor">
    <cofactor evidence="1">
        <name>Mg(2+)</name>
        <dbReference type="ChEBI" id="CHEBI:18420"/>
    </cofactor>
</comment>
<evidence type="ECO:0000313" key="6">
    <source>
        <dbReference type="Proteomes" id="UP001596250"/>
    </source>
</evidence>
<evidence type="ECO:0000256" key="3">
    <source>
        <dbReference type="RuleBase" id="RU003476"/>
    </source>
</evidence>
<keyword evidence="2 3" id="KW-0378">Hydrolase</keyword>
<dbReference type="PANTHER" id="PTHR43046:SF2">
    <property type="entry name" value="8-OXO-DGTP DIPHOSPHATASE-RELATED"/>
    <property type="match status" value="1"/>
</dbReference>
<reference evidence="6" key="1">
    <citation type="journal article" date="2019" name="Int. J. Syst. Evol. Microbiol.">
        <title>The Global Catalogue of Microorganisms (GCM) 10K type strain sequencing project: providing services to taxonomists for standard genome sequencing and annotation.</title>
        <authorList>
            <consortium name="The Broad Institute Genomics Platform"/>
            <consortium name="The Broad Institute Genome Sequencing Center for Infectious Disease"/>
            <person name="Wu L."/>
            <person name="Ma J."/>
        </authorList>
    </citation>
    <scope>NUCLEOTIDE SEQUENCE [LARGE SCALE GENOMIC DNA]</scope>
    <source>
        <strain evidence="6">CCM 8749</strain>
    </source>
</reference>
<dbReference type="PROSITE" id="PS51462">
    <property type="entry name" value="NUDIX"/>
    <property type="match status" value="1"/>
</dbReference>
<proteinExistence type="inferred from homology"/>
<comment type="caution">
    <text evidence="5">The sequence shown here is derived from an EMBL/GenBank/DDBJ whole genome shotgun (WGS) entry which is preliminary data.</text>
</comment>
<dbReference type="InterPro" id="IPR015797">
    <property type="entry name" value="NUDIX_hydrolase-like_dom_sf"/>
</dbReference>
<evidence type="ECO:0000259" key="4">
    <source>
        <dbReference type="PROSITE" id="PS51462"/>
    </source>
</evidence>
<accession>A0ABW1ISM9</accession>
<sequence>MGYIETLRELVGNTPLILVRPTVLVINAKGEALLVRYQDDVWGLPGGMMELGESVEACAAREVKEETGLTVRNLQLFGVFSGKELYTKLRNGHEYYNIVIGYICTDYEGVIQPDQDEVLEAKFFQLQQLPENTSPFIKSKASEYAGQISRLLNQPR</sequence>
<gene>
    <name evidence="5" type="ORF">ACFPXP_15415</name>
</gene>